<dbReference type="InParanoid" id="R7V9Z5"/>
<reference evidence="2" key="1">
    <citation type="journal article" date="2013" name="Nature">
        <title>Insights into bilaterian evolution from three spiralian genomes.</title>
        <authorList>
            <person name="Simakov O."/>
            <person name="Marletaz F."/>
            <person name="Cho S.J."/>
            <person name="Edsinger-Gonzales E."/>
            <person name="Havlak P."/>
            <person name="Hellsten U."/>
            <person name="Kuo D.H."/>
            <person name="Larsson T."/>
            <person name="Lv J."/>
            <person name="Arendt D."/>
            <person name="Savage R."/>
            <person name="Osoegawa K."/>
            <person name="de Jong P."/>
            <person name="Grimwood J."/>
            <person name="Chapman J.A."/>
            <person name="Shapiro H."/>
            <person name="Aerts A."/>
            <person name="Otillar R.P."/>
            <person name="Terry A.Y."/>
            <person name="Boore J.L."/>
            <person name="Grigoriev I.V."/>
            <person name="Lindberg D.R."/>
            <person name="Seaver E.C."/>
            <person name="Weisblat D.A."/>
            <person name="Putnam N.H."/>
            <person name="Rokhsar D.S."/>
        </authorList>
    </citation>
    <scope>NUCLEOTIDE SEQUENCE</scope>
    <source>
        <strain evidence="2">I ESC-2004</strain>
    </source>
</reference>
<evidence type="ECO:0000313" key="2">
    <source>
        <dbReference type="EMBL" id="ELU15337.1"/>
    </source>
</evidence>
<dbReference type="AlphaFoldDB" id="R7V9Z5"/>
<proteinExistence type="predicted"/>
<accession>R7V9Z5</accession>
<dbReference type="EMBL" id="KB293833">
    <property type="protein sequence ID" value="ELU15337.1"/>
    <property type="molecule type" value="Genomic_DNA"/>
</dbReference>
<gene>
    <name evidence="2" type="ORF">CAPTEDRAFT_201480</name>
</gene>
<feature type="non-terminal residue" evidence="2">
    <location>
        <position position="161"/>
    </location>
</feature>
<sequence length="161" mass="17515">MEGNQTAAAAAAASRGEDVDPLWQMMVVQYTDDGESALTVIQEENDDVSCLKISSDEIDVIWNDDEDEDEDEVICHLSPDKTDDHHLSKEDFSFLESNVAAMTQGISPDDEEEPERKMKKKAAPVSESITSSVPLLSYPMGHLPVTAIPPLKASSCGHLAP</sequence>
<organism evidence="2">
    <name type="scientific">Capitella teleta</name>
    <name type="common">Polychaete worm</name>
    <dbReference type="NCBI Taxonomy" id="283909"/>
    <lineage>
        <taxon>Eukaryota</taxon>
        <taxon>Metazoa</taxon>
        <taxon>Spiralia</taxon>
        <taxon>Lophotrochozoa</taxon>
        <taxon>Annelida</taxon>
        <taxon>Polychaeta</taxon>
        <taxon>Sedentaria</taxon>
        <taxon>Scolecida</taxon>
        <taxon>Capitellidae</taxon>
        <taxon>Capitella</taxon>
    </lineage>
</organism>
<protein>
    <submittedName>
        <fullName evidence="2">Uncharacterized protein</fullName>
    </submittedName>
</protein>
<evidence type="ECO:0000256" key="1">
    <source>
        <dbReference type="SAM" id="MobiDB-lite"/>
    </source>
</evidence>
<feature type="region of interest" description="Disordered" evidence="1">
    <location>
        <begin position="103"/>
        <end position="125"/>
    </location>
</feature>
<dbReference type="HOGENOM" id="CLU_1656489_0_0_1"/>
<name>R7V9Z5_CAPTE</name>